<dbReference type="SUPFAM" id="SSF52113">
    <property type="entry name" value="BRCT domain"/>
    <property type="match status" value="1"/>
</dbReference>
<dbReference type="InterPro" id="IPR036420">
    <property type="entry name" value="BRCT_dom_sf"/>
</dbReference>
<sequence>MAQRSLVLRCMYGCLISSPDIETLPLDESLHEFTFTQICCRVGIISLREETEQNRILTDVIGRLKLRAPIIEFETYISDTSIEAPPSAYFARTYEYARLGLPQSTTCHRHCMHLRPGDTIDFCSLNVKLELALPQEDLTRPISAASTVTMSGSPTLTPEKAEVVRPDHETDSEDDDDLDRVQKPSVKPADDDAYDGEGVNKSLSDHNDGDEGVDISLPDQDNGVDISLSDNNDGIDISLPDHDNGGDKSLPDDEAGVVISLPENSPPDNGDTVDVSLSDATERRHETQETEPIVEADATVQQAMPKTVIENSEQEDADLLTSEPLVEVTAIVHKAQAKTKASNNPSRQNVSATQQVVGTTITVQPDASTPAPRGIKRKLQARADPYDVPDDDENDHDARSATGKSSKSRKGCRRLHWTVTLTKTILVRRLNMRGSAKKQKAATVAVPENDAEETEEDEDDEDEIAVAPASVKPRKNLKSLPKTPAKRATSTQSTRSSTPSSSAFSGKTPTILLSKSELVPAAKAWMTRRKFKVAEKTPSKHTNFVCVVRDGPLPSTVKVLKTLLAGKPVVGDSWITASRQEGELQNADEYIHRDLEDIDVEPATRRSLFAGKTLFFTVEAARSYHHEWSDIQDIASAAGAMEIVLGGAGKGSSLRPKDHVLMFGVDDAADDIAEALIENGRTVFNKTVLAQWIIHGDIELDDDSTKLTLPLGGKKGKKGKK</sequence>
<dbReference type="AlphaFoldDB" id="A0A9Q9EED1"/>
<protein>
    <submittedName>
        <fullName evidence="2">BRCT domain superfamily protein</fullName>
    </submittedName>
</protein>
<feature type="compositionally biased region" description="Basic and acidic residues" evidence="1">
    <location>
        <begin position="159"/>
        <end position="169"/>
    </location>
</feature>
<dbReference type="Proteomes" id="UP001056384">
    <property type="component" value="Chromosome 1"/>
</dbReference>
<keyword evidence="3" id="KW-1185">Reference proteome</keyword>
<feature type="region of interest" description="Disordered" evidence="1">
    <location>
        <begin position="361"/>
        <end position="412"/>
    </location>
</feature>
<gene>
    <name evidence="2" type="ORF">Slin15195_G001030</name>
</gene>
<feature type="compositionally biased region" description="Acidic residues" evidence="1">
    <location>
        <begin position="449"/>
        <end position="464"/>
    </location>
</feature>
<name>A0A9Q9EED1_9PEZI</name>
<proteinExistence type="predicted"/>
<dbReference type="Gene3D" id="3.40.50.10190">
    <property type="entry name" value="BRCT domain"/>
    <property type="match status" value="1"/>
</dbReference>
<evidence type="ECO:0000256" key="1">
    <source>
        <dbReference type="SAM" id="MobiDB-lite"/>
    </source>
</evidence>
<feature type="region of interest" description="Disordered" evidence="1">
    <location>
        <begin position="145"/>
        <end position="253"/>
    </location>
</feature>
<accession>A0A9Q9EED1</accession>
<evidence type="ECO:0000313" key="2">
    <source>
        <dbReference type="EMBL" id="USW46784.1"/>
    </source>
</evidence>
<feature type="compositionally biased region" description="Polar residues" evidence="1">
    <location>
        <begin position="145"/>
        <end position="156"/>
    </location>
</feature>
<reference evidence="2" key="1">
    <citation type="submission" date="2022-06" db="EMBL/GenBank/DDBJ databases">
        <title>Complete genome sequences of two strains of the flax pathogen Septoria linicola.</title>
        <authorList>
            <person name="Lapalu N."/>
            <person name="Simon A."/>
            <person name="Demenou B."/>
            <person name="Paumier D."/>
            <person name="Guillot M.-P."/>
            <person name="Gout L."/>
            <person name="Valade R."/>
        </authorList>
    </citation>
    <scope>NUCLEOTIDE SEQUENCE</scope>
    <source>
        <strain evidence="2">SE15195</strain>
    </source>
</reference>
<evidence type="ECO:0000313" key="3">
    <source>
        <dbReference type="Proteomes" id="UP001056384"/>
    </source>
</evidence>
<feature type="region of interest" description="Disordered" evidence="1">
    <location>
        <begin position="433"/>
        <end position="507"/>
    </location>
</feature>
<feature type="compositionally biased region" description="Low complexity" evidence="1">
    <location>
        <begin position="489"/>
        <end position="507"/>
    </location>
</feature>
<dbReference type="EMBL" id="CP099418">
    <property type="protein sequence ID" value="USW46784.1"/>
    <property type="molecule type" value="Genomic_DNA"/>
</dbReference>
<feature type="compositionally biased region" description="Basic and acidic residues" evidence="1">
    <location>
        <begin position="239"/>
        <end position="251"/>
    </location>
</feature>
<organism evidence="2 3">
    <name type="scientific">Septoria linicola</name>
    <dbReference type="NCBI Taxonomy" id="215465"/>
    <lineage>
        <taxon>Eukaryota</taxon>
        <taxon>Fungi</taxon>
        <taxon>Dikarya</taxon>
        <taxon>Ascomycota</taxon>
        <taxon>Pezizomycotina</taxon>
        <taxon>Dothideomycetes</taxon>
        <taxon>Dothideomycetidae</taxon>
        <taxon>Mycosphaerellales</taxon>
        <taxon>Mycosphaerellaceae</taxon>
        <taxon>Septoria</taxon>
    </lineage>
</organism>